<sequence length="124" mass="14259">MEFGSFKVTGPRVRMRRRAELGRRLTRRLSIVARMPAAILSRANPPEPRQVEITAIAPDKTQLMVGSSALTDTAGLSPERDRGIWCRNETDRPPCRVYAPAFQAFYPIPDLEYFRLYEDFCKRI</sequence>
<evidence type="ECO:0000313" key="1">
    <source>
        <dbReference type="EMBL" id="EZA55722.1"/>
    </source>
</evidence>
<proteinExistence type="predicted"/>
<dbReference type="EMBL" id="KK107191">
    <property type="protein sequence ID" value="EZA55722.1"/>
    <property type="molecule type" value="Genomic_DNA"/>
</dbReference>
<protein>
    <submittedName>
        <fullName evidence="1">Uncharacterized protein</fullName>
    </submittedName>
</protein>
<reference evidence="1 2" key="1">
    <citation type="journal article" date="2014" name="Curr. Biol.">
        <title>The genome of the clonal raider ant Cerapachys biroi.</title>
        <authorList>
            <person name="Oxley P.R."/>
            <person name="Ji L."/>
            <person name="Fetter-Pruneda I."/>
            <person name="McKenzie S.K."/>
            <person name="Li C."/>
            <person name="Hu H."/>
            <person name="Zhang G."/>
            <person name="Kronauer D.J."/>
        </authorList>
    </citation>
    <scope>NUCLEOTIDE SEQUENCE [LARGE SCALE GENOMIC DNA]</scope>
</reference>
<name>A0A026WI47_OOCBI</name>
<accession>A0A026WI47</accession>
<organism evidence="1 2">
    <name type="scientific">Ooceraea biroi</name>
    <name type="common">Clonal raider ant</name>
    <name type="synonym">Cerapachys biroi</name>
    <dbReference type="NCBI Taxonomy" id="2015173"/>
    <lineage>
        <taxon>Eukaryota</taxon>
        <taxon>Metazoa</taxon>
        <taxon>Ecdysozoa</taxon>
        <taxon>Arthropoda</taxon>
        <taxon>Hexapoda</taxon>
        <taxon>Insecta</taxon>
        <taxon>Pterygota</taxon>
        <taxon>Neoptera</taxon>
        <taxon>Endopterygota</taxon>
        <taxon>Hymenoptera</taxon>
        <taxon>Apocrita</taxon>
        <taxon>Aculeata</taxon>
        <taxon>Formicoidea</taxon>
        <taxon>Formicidae</taxon>
        <taxon>Dorylinae</taxon>
        <taxon>Ooceraea</taxon>
    </lineage>
</organism>
<dbReference type="Proteomes" id="UP000053097">
    <property type="component" value="Unassembled WGS sequence"/>
</dbReference>
<dbReference type="AlphaFoldDB" id="A0A026WI47"/>
<dbReference type="OrthoDB" id="27389at2759"/>
<evidence type="ECO:0000313" key="2">
    <source>
        <dbReference type="Proteomes" id="UP000053097"/>
    </source>
</evidence>
<gene>
    <name evidence="1" type="ORF">X777_04069</name>
</gene>
<keyword evidence="2" id="KW-1185">Reference proteome</keyword>